<name>A0ABM0ZXL0_APLCA</name>
<keyword evidence="3" id="KW-1185">Reference proteome</keyword>
<feature type="chain" id="PRO_5045828547" evidence="1">
    <location>
        <begin position="22"/>
        <end position="209"/>
    </location>
</feature>
<dbReference type="GeneID" id="106011439"/>
<proteinExistence type="predicted"/>
<dbReference type="RefSeq" id="XP_012936581.1">
    <property type="nucleotide sequence ID" value="XM_013081127.1"/>
</dbReference>
<dbReference type="InterPro" id="IPR001304">
    <property type="entry name" value="C-type_lectin-like"/>
</dbReference>
<dbReference type="InterPro" id="IPR016186">
    <property type="entry name" value="C-type_lectin-like/link_sf"/>
</dbReference>
<dbReference type="SUPFAM" id="SSF56436">
    <property type="entry name" value="C-type lectin-like"/>
    <property type="match status" value="1"/>
</dbReference>
<keyword evidence="1" id="KW-0732">Signal</keyword>
<sequence>MGGLHCCVLLVVACFITVADQQSVSPQQLDQLVRQQYVRSEPYHVGHGLVTNHYFLSNLCMRHAQAKIACKSLGGNLAEINSDREYAFVKHFIQHKVAQLHKVHISGISPFTMSDPENFRSSLTLDVNAIIDDVIVNGAADPGSYYDNSTDSEFPLFIDFFPNRPRNVYNPPSCINLVKRGSSVIRMANDKCTDSGRYLCEVTVTRETH</sequence>
<dbReference type="CDD" id="cd00037">
    <property type="entry name" value="CLECT"/>
    <property type="match status" value="1"/>
</dbReference>
<gene>
    <name evidence="4" type="primary">LOC106011439</name>
</gene>
<feature type="signal peptide" evidence="1">
    <location>
        <begin position="1"/>
        <end position="21"/>
    </location>
</feature>
<evidence type="ECO:0000313" key="4">
    <source>
        <dbReference type="RefSeq" id="XP_012936581.1"/>
    </source>
</evidence>
<dbReference type="SMART" id="SM00034">
    <property type="entry name" value="CLECT"/>
    <property type="match status" value="1"/>
</dbReference>
<protein>
    <submittedName>
        <fullName evidence="4">Uncharacterized protein LOC106011439</fullName>
    </submittedName>
</protein>
<evidence type="ECO:0000313" key="3">
    <source>
        <dbReference type="Proteomes" id="UP000694888"/>
    </source>
</evidence>
<feature type="domain" description="C-type lectin" evidence="2">
    <location>
        <begin position="43"/>
        <end position="201"/>
    </location>
</feature>
<evidence type="ECO:0000256" key="1">
    <source>
        <dbReference type="SAM" id="SignalP"/>
    </source>
</evidence>
<dbReference type="Proteomes" id="UP000694888">
    <property type="component" value="Unplaced"/>
</dbReference>
<organism evidence="3 4">
    <name type="scientific">Aplysia californica</name>
    <name type="common">California sea hare</name>
    <dbReference type="NCBI Taxonomy" id="6500"/>
    <lineage>
        <taxon>Eukaryota</taxon>
        <taxon>Metazoa</taxon>
        <taxon>Spiralia</taxon>
        <taxon>Lophotrochozoa</taxon>
        <taxon>Mollusca</taxon>
        <taxon>Gastropoda</taxon>
        <taxon>Heterobranchia</taxon>
        <taxon>Euthyneura</taxon>
        <taxon>Tectipleura</taxon>
        <taxon>Aplysiida</taxon>
        <taxon>Aplysioidea</taxon>
        <taxon>Aplysiidae</taxon>
        <taxon>Aplysia</taxon>
    </lineage>
</organism>
<evidence type="ECO:0000259" key="2">
    <source>
        <dbReference type="SMART" id="SM00034"/>
    </source>
</evidence>
<dbReference type="InterPro" id="IPR016187">
    <property type="entry name" value="CTDL_fold"/>
</dbReference>
<reference evidence="4" key="1">
    <citation type="submission" date="2025-08" db="UniProtKB">
        <authorList>
            <consortium name="RefSeq"/>
        </authorList>
    </citation>
    <scope>IDENTIFICATION</scope>
</reference>
<accession>A0ABM0ZXL0</accession>
<dbReference type="Gene3D" id="3.10.100.10">
    <property type="entry name" value="Mannose-Binding Protein A, subunit A"/>
    <property type="match status" value="1"/>
</dbReference>